<accession>A0A7I7XK09</accession>
<dbReference type="EMBL" id="AP022610">
    <property type="protein sequence ID" value="BBZ29475.1"/>
    <property type="molecule type" value="Genomic_DNA"/>
</dbReference>
<proteinExistence type="predicted"/>
<dbReference type="Proteomes" id="UP000466517">
    <property type="component" value="Chromosome"/>
</dbReference>
<keyword evidence="3" id="KW-1185">Reference proteome</keyword>
<feature type="region of interest" description="Disordered" evidence="1">
    <location>
        <begin position="1"/>
        <end position="58"/>
    </location>
</feature>
<evidence type="ECO:0000313" key="3">
    <source>
        <dbReference type="Proteomes" id="UP000466517"/>
    </source>
</evidence>
<sequence>MTPRPLVKRAPDGRRYVVPGTPPRIPPPGTSASASGAPSGPKPSPGRHGGARAQLTDDDVREIRADYAAGRWTKADLAYIHGVSVGVINNVVVGRSYTHVKPKPEEQES</sequence>
<evidence type="ECO:0000256" key="1">
    <source>
        <dbReference type="SAM" id="MobiDB-lite"/>
    </source>
</evidence>
<organism evidence="2 3">
    <name type="scientific">Mycolicibacterium madagascariense</name>
    <dbReference type="NCBI Taxonomy" id="212765"/>
    <lineage>
        <taxon>Bacteria</taxon>
        <taxon>Bacillati</taxon>
        <taxon>Actinomycetota</taxon>
        <taxon>Actinomycetes</taxon>
        <taxon>Mycobacteriales</taxon>
        <taxon>Mycobacteriaceae</taxon>
        <taxon>Mycolicibacterium</taxon>
    </lineage>
</organism>
<dbReference type="KEGG" id="mmag:MMAD_37700"/>
<gene>
    <name evidence="2" type="ORF">MMAD_37700</name>
</gene>
<protein>
    <submittedName>
        <fullName evidence="2">Uncharacterized protein</fullName>
    </submittedName>
</protein>
<evidence type="ECO:0000313" key="2">
    <source>
        <dbReference type="EMBL" id="BBZ29475.1"/>
    </source>
</evidence>
<name>A0A7I7XK09_9MYCO</name>
<dbReference type="AlphaFoldDB" id="A0A7I7XK09"/>
<feature type="compositionally biased region" description="Pro residues" evidence="1">
    <location>
        <begin position="20"/>
        <end position="29"/>
    </location>
</feature>
<feature type="compositionally biased region" description="Low complexity" evidence="1">
    <location>
        <begin position="30"/>
        <end position="39"/>
    </location>
</feature>
<reference evidence="2 3" key="1">
    <citation type="journal article" date="2019" name="Emerg. Microbes Infect.">
        <title>Comprehensive subspecies identification of 175 nontuberculous mycobacteria species based on 7547 genomic profiles.</title>
        <authorList>
            <person name="Matsumoto Y."/>
            <person name="Kinjo T."/>
            <person name="Motooka D."/>
            <person name="Nabeya D."/>
            <person name="Jung N."/>
            <person name="Uechi K."/>
            <person name="Horii T."/>
            <person name="Iida T."/>
            <person name="Fujita J."/>
            <person name="Nakamura S."/>
        </authorList>
    </citation>
    <scope>NUCLEOTIDE SEQUENCE [LARGE SCALE GENOMIC DNA]</scope>
    <source>
        <strain evidence="2 3">JCM 13574</strain>
    </source>
</reference>